<protein>
    <submittedName>
        <fullName evidence="2">Uncharacterized protein</fullName>
    </submittedName>
</protein>
<dbReference type="Proteomes" id="UP001283361">
    <property type="component" value="Unassembled WGS sequence"/>
</dbReference>
<evidence type="ECO:0000313" key="2">
    <source>
        <dbReference type="EMBL" id="KAK3768847.1"/>
    </source>
</evidence>
<organism evidence="2 3">
    <name type="scientific">Elysia crispata</name>
    <name type="common">lettuce slug</name>
    <dbReference type="NCBI Taxonomy" id="231223"/>
    <lineage>
        <taxon>Eukaryota</taxon>
        <taxon>Metazoa</taxon>
        <taxon>Spiralia</taxon>
        <taxon>Lophotrochozoa</taxon>
        <taxon>Mollusca</taxon>
        <taxon>Gastropoda</taxon>
        <taxon>Heterobranchia</taxon>
        <taxon>Euthyneura</taxon>
        <taxon>Panpulmonata</taxon>
        <taxon>Sacoglossa</taxon>
        <taxon>Placobranchoidea</taxon>
        <taxon>Plakobranchidae</taxon>
        <taxon>Elysia</taxon>
    </lineage>
</organism>
<evidence type="ECO:0000256" key="1">
    <source>
        <dbReference type="SAM" id="MobiDB-lite"/>
    </source>
</evidence>
<comment type="caution">
    <text evidence="2">The sequence shown here is derived from an EMBL/GenBank/DDBJ whole genome shotgun (WGS) entry which is preliminary data.</text>
</comment>
<proteinExistence type="predicted"/>
<sequence length="83" mass="8951">MRGSAPWCPPGRWEGTDTQADDTSISCDWSVKPCRAGHCRLTFCSGVIYSLPVGTSALLSSLSTQYSAYSVDVTYSSPSLAYF</sequence>
<reference evidence="2" key="1">
    <citation type="journal article" date="2023" name="G3 (Bethesda)">
        <title>A reference genome for the long-term kleptoplast-retaining sea slug Elysia crispata morphotype clarki.</title>
        <authorList>
            <person name="Eastman K.E."/>
            <person name="Pendleton A.L."/>
            <person name="Shaikh M.A."/>
            <person name="Suttiyut T."/>
            <person name="Ogas R."/>
            <person name="Tomko P."/>
            <person name="Gavelis G."/>
            <person name="Widhalm J.R."/>
            <person name="Wisecaver J.H."/>
        </authorList>
    </citation>
    <scope>NUCLEOTIDE SEQUENCE</scope>
    <source>
        <strain evidence="2">ECLA1</strain>
    </source>
</reference>
<dbReference type="EMBL" id="JAWDGP010004010">
    <property type="protein sequence ID" value="KAK3768847.1"/>
    <property type="molecule type" value="Genomic_DNA"/>
</dbReference>
<evidence type="ECO:0000313" key="3">
    <source>
        <dbReference type="Proteomes" id="UP001283361"/>
    </source>
</evidence>
<feature type="region of interest" description="Disordered" evidence="1">
    <location>
        <begin position="1"/>
        <end position="22"/>
    </location>
</feature>
<name>A0AAE0ZGF1_9GAST</name>
<gene>
    <name evidence="2" type="ORF">RRG08_053378</name>
</gene>
<keyword evidence="3" id="KW-1185">Reference proteome</keyword>
<accession>A0AAE0ZGF1</accession>
<dbReference type="AlphaFoldDB" id="A0AAE0ZGF1"/>